<dbReference type="AlphaFoldDB" id="A0A1D7YM26"/>
<gene>
    <name evidence="3" type="ORF">BFF78_41330</name>
</gene>
<dbReference type="Gene3D" id="3.40.198.10">
    <property type="entry name" value="Delta-endotoxin CytB-like"/>
    <property type="match status" value="1"/>
</dbReference>
<dbReference type="KEGG" id="spun:BFF78_41330"/>
<keyword evidence="2" id="KW-0749">Sporulation</keyword>
<comment type="similarity">
    <text evidence="1">Belongs to the cyt1/cyt2 endotoxin family.</text>
</comment>
<dbReference type="GO" id="GO:0005576">
    <property type="term" value="C:extracellular region"/>
    <property type="evidence" value="ECO:0007669"/>
    <property type="project" value="InterPro"/>
</dbReference>
<keyword evidence="4" id="KW-1185">Reference proteome</keyword>
<evidence type="ECO:0000256" key="1">
    <source>
        <dbReference type="ARBA" id="ARBA00009676"/>
    </source>
</evidence>
<proteinExistence type="inferred from homology"/>
<organism evidence="3 4">
    <name type="scientific">Streptomyces fodineus</name>
    <dbReference type="NCBI Taxonomy" id="1904616"/>
    <lineage>
        <taxon>Bacteria</taxon>
        <taxon>Bacillati</taxon>
        <taxon>Actinomycetota</taxon>
        <taxon>Actinomycetes</taxon>
        <taxon>Kitasatosporales</taxon>
        <taxon>Streptomycetaceae</taxon>
        <taxon>Streptomyces</taxon>
    </lineage>
</organism>
<evidence type="ECO:0000313" key="3">
    <source>
        <dbReference type="EMBL" id="AOR36648.1"/>
    </source>
</evidence>
<accession>A0A1D7YM26</accession>
<dbReference type="InterPro" id="IPR035918">
    <property type="entry name" value="CytB_endotoxin-like_sf"/>
</dbReference>
<dbReference type="SUPFAM" id="SSF55676">
    <property type="entry name" value="CytB endotoxin-like"/>
    <property type="match status" value="1"/>
</dbReference>
<dbReference type="InterPro" id="IPR001615">
    <property type="entry name" value="Endotoxin_CytB"/>
</dbReference>
<evidence type="ECO:0000256" key="2">
    <source>
        <dbReference type="ARBA" id="ARBA00022969"/>
    </source>
</evidence>
<reference evidence="4" key="1">
    <citation type="submission" date="2016-09" db="EMBL/GenBank/DDBJ databases">
        <title>Streptomyces puniciscabiei strain:TW1S1 Genome sequencing and assembly.</title>
        <authorList>
            <person name="Kim M.-K."/>
            <person name="Kim S.B."/>
        </authorList>
    </citation>
    <scope>NUCLEOTIDE SEQUENCE [LARGE SCALE GENOMIC DNA]</scope>
    <source>
        <strain evidence="4">TW1S1</strain>
    </source>
</reference>
<dbReference type="Proteomes" id="UP000094960">
    <property type="component" value="Chromosome"/>
</dbReference>
<dbReference type="EMBL" id="CP017248">
    <property type="protein sequence ID" value="AOR36648.1"/>
    <property type="molecule type" value="Genomic_DNA"/>
</dbReference>
<dbReference type="GO" id="GO:0030435">
    <property type="term" value="P:sporulation resulting in formation of a cellular spore"/>
    <property type="evidence" value="ECO:0007669"/>
    <property type="project" value="UniProtKB-KW"/>
</dbReference>
<evidence type="ECO:0000313" key="4">
    <source>
        <dbReference type="Proteomes" id="UP000094960"/>
    </source>
</evidence>
<protein>
    <submittedName>
        <fullName evidence="3">Type-2Aa cytolytic delta-endotoxin</fullName>
    </submittedName>
</protein>
<name>A0A1D7YM26_9ACTN</name>
<sequence>MAACFRTVTQVGEVHLAQAEALGRAFQEAIAPATVNYDFGHIRDAATKLPDSDIVKLVRGWGLQEEAPILVMVLSLKDAVRQALPPEAAQASFWDTVERGLVDAFTGLAAQEGEPGLAYYEEGPDHTSYYRDLFFALQDEEAGPYLRAVAFCADVTVGLGKSRVGSLGLTDTAPFAVRLNAIVVRQKLTNVT</sequence>
<dbReference type="Pfam" id="PF01338">
    <property type="entry name" value="Bac_thur_toxin"/>
    <property type="match status" value="1"/>
</dbReference>